<comment type="caution">
    <text evidence="1">The sequence shown here is derived from an EMBL/GenBank/DDBJ whole genome shotgun (WGS) entry which is preliminary data.</text>
</comment>
<sequence length="99" mass="11739">MARLPYIESTTQQIFIFNTLTLCTIGLIHIETGEKYIVVFTDNNKIRDYKNGVIEELGEITQEDIELIEYYAKKYEKYFDDLKIGEEPLNLKEYIECMQ</sequence>
<accession>A0A657EPU5</accession>
<proteinExistence type="predicted"/>
<dbReference type="Proteomes" id="UP000885271">
    <property type="component" value="Unassembled WGS sequence"/>
</dbReference>
<organism evidence="1">
    <name type="scientific">Salmonella enteritidis</name>
    <dbReference type="NCBI Taxonomy" id="149539"/>
    <lineage>
        <taxon>Bacteria</taxon>
        <taxon>Pseudomonadati</taxon>
        <taxon>Pseudomonadota</taxon>
        <taxon>Gammaproteobacteria</taxon>
        <taxon>Enterobacterales</taxon>
        <taxon>Enterobacteriaceae</taxon>
        <taxon>Salmonella</taxon>
    </lineage>
</organism>
<reference evidence="1" key="1">
    <citation type="submission" date="2018-08" db="EMBL/GenBank/DDBJ databases">
        <authorList>
            <person name="Ashton P.M."/>
            <person name="Dallman T."/>
            <person name="Nair S."/>
            <person name="De Pinna E."/>
            <person name="Peters T."/>
            <person name="Grant K."/>
        </authorList>
    </citation>
    <scope>NUCLEOTIDE SEQUENCE [LARGE SCALE GENOMIC DNA]</scope>
    <source>
        <strain evidence="1">38306</strain>
    </source>
</reference>
<evidence type="ECO:0000313" key="1">
    <source>
        <dbReference type="EMBL" id="MIQ23437.1"/>
    </source>
</evidence>
<name>A0A657EPU5_SALEN</name>
<protein>
    <submittedName>
        <fullName evidence="1">Uncharacterized protein</fullName>
    </submittedName>
</protein>
<gene>
    <name evidence="1" type="ORF">ZQ07_23245</name>
</gene>
<dbReference type="EMBL" id="RSQT01000053">
    <property type="protein sequence ID" value="MIQ23437.1"/>
    <property type="molecule type" value="Genomic_DNA"/>
</dbReference>
<dbReference type="AlphaFoldDB" id="A0A657EPU5"/>